<dbReference type="Pfam" id="PF02397">
    <property type="entry name" value="Bac_transf"/>
    <property type="match status" value="1"/>
</dbReference>
<keyword evidence="5" id="KW-1185">Reference proteome</keyword>
<keyword evidence="2" id="KW-1133">Transmembrane helix</keyword>
<comment type="similarity">
    <text evidence="1">Belongs to the bacterial sugar transferase family.</text>
</comment>
<organism evidence="4 5">
    <name type="scientific">Desulfosporosinus fructosivorans</name>
    <dbReference type="NCBI Taxonomy" id="2018669"/>
    <lineage>
        <taxon>Bacteria</taxon>
        <taxon>Bacillati</taxon>
        <taxon>Bacillota</taxon>
        <taxon>Clostridia</taxon>
        <taxon>Eubacteriales</taxon>
        <taxon>Desulfitobacteriaceae</taxon>
        <taxon>Desulfosporosinus</taxon>
    </lineage>
</organism>
<name>A0A4Z0QWI3_9FIRM</name>
<sequence length="201" mass="22998">MKRFSDVLFCIILLSILSPLLLIISIVIKVDSKGPALFSQRRIGRNNHEFVLYKFRTMRTETPDVATHLLRDPQSHITPFGKFLRKSSLDELPQLLNIIKGDMTFIGPRPALYNQHDLIELRTSCGVHTLRPGVSGWAQVNGRDCLEIREKVNYDFEYLEQQSLTMDIKILLFTVLKVLRADGVREGTQNPIMVEKSESAM</sequence>
<dbReference type="InterPro" id="IPR003362">
    <property type="entry name" value="Bact_transf"/>
</dbReference>
<keyword evidence="2" id="KW-0472">Membrane</keyword>
<protein>
    <submittedName>
        <fullName evidence="4">Sugar transferase</fullName>
    </submittedName>
</protein>
<evidence type="ECO:0000313" key="4">
    <source>
        <dbReference type="EMBL" id="TGE34874.1"/>
    </source>
</evidence>
<dbReference type="AlphaFoldDB" id="A0A4Z0QWI3"/>
<evidence type="ECO:0000256" key="2">
    <source>
        <dbReference type="SAM" id="Phobius"/>
    </source>
</evidence>
<feature type="domain" description="Bacterial sugar transferase" evidence="3">
    <location>
        <begin position="2"/>
        <end position="179"/>
    </location>
</feature>
<dbReference type="PANTHER" id="PTHR30576">
    <property type="entry name" value="COLANIC BIOSYNTHESIS UDP-GLUCOSE LIPID CARRIER TRANSFERASE"/>
    <property type="match status" value="1"/>
</dbReference>
<dbReference type="Proteomes" id="UP000298460">
    <property type="component" value="Unassembled WGS sequence"/>
</dbReference>
<feature type="transmembrane region" description="Helical" evidence="2">
    <location>
        <begin position="7"/>
        <end position="28"/>
    </location>
</feature>
<evidence type="ECO:0000313" key="5">
    <source>
        <dbReference type="Proteomes" id="UP000298460"/>
    </source>
</evidence>
<dbReference type="OrthoDB" id="9808602at2"/>
<dbReference type="PANTHER" id="PTHR30576:SF10">
    <property type="entry name" value="SLL5057 PROTEIN"/>
    <property type="match status" value="1"/>
</dbReference>
<proteinExistence type="inferred from homology"/>
<dbReference type="EMBL" id="SPQQ01000026">
    <property type="protein sequence ID" value="TGE34874.1"/>
    <property type="molecule type" value="Genomic_DNA"/>
</dbReference>
<keyword evidence="2" id="KW-0812">Transmembrane</keyword>
<evidence type="ECO:0000256" key="1">
    <source>
        <dbReference type="ARBA" id="ARBA00006464"/>
    </source>
</evidence>
<reference evidence="4 5" key="1">
    <citation type="submission" date="2019-03" db="EMBL/GenBank/DDBJ databases">
        <title>Draft Genome Sequence of Desulfosporosinus fructosivorans Strain 63.6F, Isolated from Marine Sediment in the Baltic Sea.</title>
        <authorList>
            <person name="Hausmann B."/>
            <person name="Vandieken V."/>
            <person name="Pjevac P."/>
            <person name="Schreck K."/>
            <person name="Herbold C.W."/>
            <person name="Loy A."/>
        </authorList>
    </citation>
    <scope>NUCLEOTIDE SEQUENCE [LARGE SCALE GENOMIC DNA]</scope>
    <source>
        <strain evidence="4 5">63.6F</strain>
    </source>
</reference>
<gene>
    <name evidence="4" type="ORF">E4K67_28405</name>
</gene>
<evidence type="ECO:0000259" key="3">
    <source>
        <dbReference type="Pfam" id="PF02397"/>
    </source>
</evidence>
<dbReference type="GO" id="GO:0016780">
    <property type="term" value="F:phosphotransferase activity, for other substituted phosphate groups"/>
    <property type="evidence" value="ECO:0007669"/>
    <property type="project" value="TreeGrafter"/>
</dbReference>
<keyword evidence="4" id="KW-0808">Transferase</keyword>
<comment type="caution">
    <text evidence="4">The sequence shown here is derived from an EMBL/GenBank/DDBJ whole genome shotgun (WGS) entry which is preliminary data.</text>
</comment>
<accession>A0A4Z0QWI3</accession>